<proteinExistence type="predicted"/>
<dbReference type="OrthoDB" id="3071225at2759"/>
<feature type="region of interest" description="Disordered" evidence="1">
    <location>
        <begin position="37"/>
        <end position="75"/>
    </location>
</feature>
<feature type="region of interest" description="Disordered" evidence="1">
    <location>
        <begin position="1"/>
        <end position="23"/>
    </location>
</feature>
<feature type="region of interest" description="Disordered" evidence="1">
    <location>
        <begin position="116"/>
        <end position="143"/>
    </location>
</feature>
<dbReference type="Proteomes" id="UP000541558">
    <property type="component" value="Unassembled WGS sequence"/>
</dbReference>
<dbReference type="AlphaFoldDB" id="A0A8H5BB59"/>
<sequence>MNRTSHPPATIITMSRPPASATDALVASPSPILYNSSNSGLFDSRRGRSASVSSTTSHFDDSQSSATSSSSLSSIEDDEVKNLWSTLPNVNVPLGDVKCIEIPLKSTFGVRPSRRASLASSEQLDPTATPFVPGGTLSGQTTPVKDAMQTDYYYDSKEEKLDHLPPPHSVETEYMHPPGLPIPAHSTPNTAHPDTRLEYPQPLPEEMYQIPVWMTFFNQGTSLEAATNLYLLRLNAEAAVTSVPNWSDEEILYFASQFPSKAYTTVNASEYPIALFAFAVYKAFETTRGDIAAQQFMWGLREHSLHAFMNSWDSNSLKPELHLENGLGSHVFSSLYVARLIGDLFSQGLLSKEHVNSCISKLLETPYSEEHIVALGHLVVQSGAELWMSEDMKLDTKAFKKFMAQLSGASKNVIKIAEKKKTASSLIAENTQAPGYSTGWVAFVRQNWDSWLEYYKDYW</sequence>
<comment type="caution">
    <text evidence="2">The sequence shown here is derived from an EMBL/GenBank/DDBJ whole genome shotgun (WGS) entry which is preliminary data.</text>
</comment>
<protein>
    <submittedName>
        <fullName evidence="2">Uncharacterized protein</fullName>
    </submittedName>
</protein>
<evidence type="ECO:0000256" key="1">
    <source>
        <dbReference type="SAM" id="MobiDB-lite"/>
    </source>
</evidence>
<dbReference type="Gene3D" id="1.25.40.180">
    <property type="match status" value="1"/>
</dbReference>
<reference evidence="2 3" key="1">
    <citation type="journal article" date="2020" name="ISME J.">
        <title>Uncovering the hidden diversity of litter-decomposition mechanisms in mushroom-forming fungi.</title>
        <authorList>
            <person name="Floudas D."/>
            <person name="Bentzer J."/>
            <person name="Ahren D."/>
            <person name="Johansson T."/>
            <person name="Persson P."/>
            <person name="Tunlid A."/>
        </authorList>
    </citation>
    <scope>NUCLEOTIDE SEQUENCE [LARGE SCALE GENOMIC DNA]</scope>
    <source>
        <strain evidence="2 3">CBS 175.51</strain>
    </source>
</reference>
<keyword evidence="3" id="KW-1185">Reference proteome</keyword>
<evidence type="ECO:0000313" key="2">
    <source>
        <dbReference type="EMBL" id="KAF5320004.1"/>
    </source>
</evidence>
<accession>A0A8H5BB59</accession>
<name>A0A8H5BB59_9AGAR</name>
<feature type="compositionally biased region" description="Low complexity" evidence="1">
    <location>
        <begin position="62"/>
        <end position="74"/>
    </location>
</feature>
<gene>
    <name evidence="2" type="ORF">D9611_011067</name>
</gene>
<evidence type="ECO:0000313" key="3">
    <source>
        <dbReference type="Proteomes" id="UP000541558"/>
    </source>
</evidence>
<dbReference type="EMBL" id="JAACJK010000172">
    <property type="protein sequence ID" value="KAF5320004.1"/>
    <property type="molecule type" value="Genomic_DNA"/>
</dbReference>
<organism evidence="2 3">
    <name type="scientific">Ephemerocybe angulata</name>
    <dbReference type="NCBI Taxonomy" id="980116"/>
    <lineage>
        <taxon>Eukaryota</taxon>
        <taxon>Fungi</taxon>
        <taxon>Dikarya</taxon>
        <taxon>Basidiomycota</taxon>
        <taxon>Agaricomycotina</taxon>
        <taxon>Agaricomycetes</taxon>
        <taxon>Agaricomycetidae</taxon>
        <taxon>Agaricales</taxon>
        <taxon>Agaricineae</taxon>
        <taxon>Psathyrellaceae</taxon>
        <taxon>Ephemerocybe</taxon>
    </lineage>
</organism>